<dbReference type="PANTHER" id="PTHR48094:SF11">
    <property type="entry name" value="GLUTATHIONE-INDEPENDENT GLYOXALASE HSP31-RELATED"/>
    <property type="match status" value="1"/>
</dbReference>
<evidence type="ECO:0000313" key="6">
    <source>
        <dbReference type="Proteomes" id="UP000181998"/>
    </source>
</evidence>
<keyword evidence="1" id="KW-0346">Stress response</keyword>
<keyword evidence="5" id="KW-0645">Protease</keyword>
<name>A0A1H9DJV1_9PROT</name>
<keyword evidence="2" id="KW-0456">Lyase</keyword>
<dbReference type="Gene3D" id="3.40.50.880">
    <property type="match status" value="1"/>
</dbReference>
<feature type="domain" description="DJ-1/PfpI" evidence="4">
    <location>
        <begin position="29"/>
        <end position="223"/>
    </location>
</feature>
<dbReference type="SUPFAM" id="SSF52317">
    <property type="entry name" value="Class I glutamine amidotransferase-like"/>
    <property type="match status" value="1"/>
</dbReference>
<dbReference type="GO" id="GO:0008233">
    <property type="term" value="F:peptidase activity"/>
    <property type="evidence" value="ECO:0007669"/>
    <property type="project" value="UniProtKB-KW"/>
</dbReference>
<dbReference type="GO" id="GO:0019243">
    <property type="term" value="P:methylglyoxal catabolic process to D-lactate via S-lactoyl-glutathione"/>
    <property type="evidence" value="ECO:0007669"/>
    <property type="project" value="TreeGrafter"/>
</dbReference>
<evidence type="ECO:0000256" key="2">
    <source>
        <dbReference type="ARBA" id="ARBA00023239"/>
    </source>
</evidence>
<evidence type="ECO:0000259" key="4">
    <source>
        <dbReference type="Pfam" id="PF01965"/>
    </source>
</evidence>
<dbReference type="RefSeq" id="WP_177166108.1">
    <property type="nucleotide sequence ID" value="NZ_FOFX01000023.1"/>
</dbReference>
<protein>
    <submittedName>
        <fullName evidence="5">Putative intracellular protease/amidase</fullName>
    </submittedName>
</protein>
<gene>
    <name evidence="5" type="ORF">SAMN05421510_102313</name>
</gene>
<sequence>MMRKKILVVLTSVEKYPNLKRATGLWLAEAVHFVKKVEEAGYEVDYVSPAGGYTPIDPHSLAMADDTDWDWYHDKAFMNRLGATLKPIDINPDDYIAIYFSGGHGVIWDFPDNEALQSISRKIYENGGYVSSVCHGAAGLLNIKLSDGSLLVKGKKVTGFSNEEEKLAELDQYVPFLTETELINRGAVYQKATEPWAVFAVQDERLISGQNPASGAAVAELLIKTLERSDD</sequence>
<proteinExistence type="inferred from homology"/>
<dbReference type="STRING" id="44577.ATY38_08795"/>
<dbReference type="InterPro" id="IPR029062">
    <property type="entry name" value="Class_I_gatase-like"/>
</dbReference>
<dbReference type="Pfam" id="PF01965">
    <property type="entry name" value="DJ-1_PfpI"/>
    <property type="match status" value="1"/>
</dbReference>
<organism evidence="5 6">
    <name type="scientific">Nitrosomonas ureae</name>
    <dbReference type="NCBI Taxonomy" id="44577"/>
    <lineage>
        <taxon>Bacteria</taxon>
        <taxon>Pseudomonadati</taxon>
        <taxon>Pseudomonadota</taxon>
        <taxon>Betaproteobacteria</taxon>
        <taxon>Nitrosomonadales</taxon>
        <taxon>Nitrosomonadaceae</taxon>
        <taxon>Nitrosomonas</taxon>
    </lineage>
</organism>
<keyword evidence="5" id="KW-0378">Hydrolase</keyword>
<evidence type="ECO:0000313" key="5">
    <source>
        <dbReference type="EMBL" id="SEQ13772.1"/>
    </source>
</evidence>
<dbReference type="AlphaFoldDB" id="A0A1H9DJV1"/>
<evidence type="ECO:0000256" key="3">
    <source>
        <dbReference type="ARBA" id="ARBA00038493"/>
    </source>
</evidence>
<dbReference type="EMBL" id="FOFX01000023">
    <property type="protein sequence ID" value="SEQ13772.1"/>
    <property type="molecule type" value="Genomic_DNA"/>
</dbReference>
<dbReference type="CDD" id="cd03141">
    <property type="entry name" value="GATase1_Hsp31_like"/>
    <property type="match status" value="1"/>
</dbReference>
<dbReference type="InterPro" id="IPR002818">
    <property type="entry name" value="DJ-1/PfpI"/>
</dbReference>
<dbReference type="Proteomes" id="UP000181998">
    <property type="component" value="Unassembled WGS sequence"/>
</dbReference>
<dbReference type="GO" id="GO:0005737">
    <property type="term" value="C:cytoplasm"/>
    <property type="evidence" value="ECO:0007669"/>
    <property type="project" value="TreeGrafter"/>
</dbReference>
<reference evidence="6" key="1">
    <citation type="submission" date="2016-10" db="EMBL/GenBank/DDBJ databases">
        <authorList>
            <person name="Varghese N."/>
            <person name="Submissions S."/>
        </authorList>
    </citation>
    <scope>NUCLEOTIDE SEQUENCE [LARGE SCALE GENOMIC DNA]</scope>
    <source>
        <strain evidence="6">Nm9</strain>
    </source>
</reference>
<dbReference type="PANTHER" id="PTHR48094">
    <property type="entry name" value="PROTEIN/NUCLEIC ACID DEGLYCASE DJ-1-RELATED"/>
    <property type="match status" value="1"/>
</dbReference>
<comment type="similarity">
    <text evidence="3">Belongs to the peptidase C56 family. HSP31-like subfamily.</text>
</comment>
<accession>A0A1H9DJV1</accession>
<dbReference type="GO" id="GO:0006508">
    <property type="term" value="P:proteolysis"/>
    <property type="evidence" value="ECO:0007669"/>
    <property type="project" value="UniProtKB-KW"/>
</dbReference>
<dbReference type="InterPro" id="IPR050325">
    <property type="entry name" value="Prot/Nucl_acid_deglycase"/>
</dbReference>
<evidence type="ECO:0000256" key="1">
    <source>
        <dbReference type="ARBA" id="ARBA00023016"/>
    </source>
</evidence>
<dbReference type="GO" id="GO:0019172">
    <property type="term" value="F:glyoxalase III activity"/>
    <property type="evidence" value="ECO:0007669"/>
    <property type="project" value="TreeGrafter"/>
</dbReference>